<dbReference type="EMBL" id="FMSV02000171">
    <property type="protein sequence ID" value="SEH05182.1"/>
    <property type="molecule type" value="Genomic_DNA"/>
</dbReference>
<gene>
    <name evidence="1" type="ORF">MBHS_01035</name>
</gene>
<proteinExistence type="predicted"/>
<reference evidence="1 2" key="1">
    <citation type="submission" date="2016-10" db="EMBL/GenBank/DDBJ databases">
        <authorList>
            <person name="de Groot N.N."/>
        </authorList>
    </citation>
    <scope>NUCLEOTIDE SEQUENCE [LARGE SCALE GENOMIC DNA]</scope>
    <source>
        <strain evidence="1">MBHS1</strain>
    </source>
</reference>
<protein>
    <recommendedName>
        <fullName evidence="3">Transposase</fullName>
    </recommendedName>
</protein>
<dbReference type="RefSeq" id="WP_177428250.1">
    <property type="nucleotide sequence ID" value="NZ_FMSV02000171.1"/>
</dbReference>
<organism evidence="1 2">
    <name type="scientific">Candidatus Venteria ishoeyi</name>
    <dbReference type="NCBI Taxonomy" id="1899563"/>
    <lineage>
        <taxon>Bacteria</taxon>
        <taxon>Pseudomonadati</taxon>
        <taxon>Pseudomonadota</taxon>
        <taxon>Gammaproteobacteria</taxon>
        <taxon>Thiotrichales</taxon>
        <taxon>Thiotrichaceae</taxon>
        <taxon>Venteria</taxon>
    </lineage>
</organism>
<dbReference type="AlphaFoldDB" id="A0A1H6F502"/>
<evidence type="ECO:0008006" key="3">
    <source>
        <dbReference type="Google" id="ProtNLM"/>
    </source>
</evidence>
<dbReference type="Proteomes" id="UP000236724">
    <property type="component" value="Unassembled WGS sequence"/>
</dbReference>
<name>A0A1H6F502_9GAMM</name>
<keyword evidence="2" id="KW-1185">Reference proteome</keyword>
<sequence>MPMPRKAQISKHANGHYHCVSRAVRRAFLCGVDKQSKNMDVCKFLIA</sequence>
<evidence type="ECO:0000313" key="1">
    <source>
        <dbReference type="EMBL" id="SEH05182.1"/>
    </source>
</evidence>
<evidence type="ECO:0000313" key="2">
    <source>
        <dbReference type="Proteomes" id="UP000236724"/>
    </source>
</evidence>
<accession>A0A1H6F502</accession>